<feature type="domain" description="Transcription factor CBF/NF-Y/archaeal histone" evidence="6">
    <location>
        <begin position="16"/>
        <end position="79"/>
    </location>
</feature>
<dbReference type="OrthoDB" id="1707486at2759"/>
<dbReference type="SUPFAM" id="SSF47113">
    <property type="entry name" value="Histone-fold"/>
    <property type="match status" value="1"/>
</dbReference>
<name>A0A9W8BIT5_9FUNG</name>
<dbReference type="CDD" id="cd22928">
    <property type="entry name" value="HFD_POLE3_DPB4"/>
    <property type="match status" value="1"/>
</dbReference>
<comment type="caution">
    <text evidence="7">The sequence shown here is derived from an EMBL/GenBank/DDBJ whole genome shotgun (WGS) entry which is preliminary data.</text>
</comment>
<dbReference type="AlphaFoldDB" id="A0A9W8BIT5"/>
<dbReference type="InterPro" id="IPR003958">
    <property type="entry name" value="CBFA_NFYB_domain"/>
</dbReference>
<dbReference type="Gene3D" id="1.10.20.10">
    <property type="entry name" value="Histone, subunit A"/>
    <property type="match status" value="1"/>
</dbReference>
<evidence type="ECO:0000256" key="1">
    <source>
        <dbReference type="ARBA" id="ARBA00004123"/>
    </source>
</evidence>
<dbReference type="Proteomes" id="UP001150907">
    <property type="component" value="Unassembled WGS sequence"/>
</dbReference>
<keyword evidence="8" id="KW-1185">Reference proteome</keyword>
<dbReference type="InterPro" id="IPR009072">
    <property type="entry name" value="Histone-fold"/>
</dbReference>
<evidence type="ECO:0000313" key="8">
    <source>
        <dbReference type="Proteomes" id="UP001150907"/>
    </source>
</evidence>
<dbReference type="PANTHER" id="PTHR46172">
    <property type="entry name" value="DNA POLYMERASE EPSILON SUBUNIT 3"/>
    <property type="match status" value="1"/>
</dbReference>
<evidence type="ECO:0000259" key="6">
    <source>
        <dbReference type="Pfam" id="PF00808"/>
    </source>
</evidence>
<accession>A0A9W8BIT5</accession>
<evidence type="ECO:0000256" key="4">
    <source>
        <dbReference type="ARBA" id="ARBA00042096"/>
    </source>
</evidence>
<sequence>MATAESNAASIEDLDFPKAVLTRLIKSSVPDNISIQKEARLGVSKAATVFVSYLAATANDCARESGHKTIMAADVFRALEAVGLGDFTDRLRKDLDAFSSLAKEKKELAQRARAATGEANPGEDVEDDLAEEEEEEEEEVVQEDMDVDDDEDAGSDADESAKRPRTE</sequence>
<dbReference type="GO" id="GO:0006272">
    <property type="term" value="P:leading strand elongation"/>
    <property type="evidence" value="ECO:0007669"/>
    <property type="project" value="TreeGrafter"/>
</dbReference>
<dbReference type="Pfam" id="PF00808">
    <property type="entry name" value="CBFD_NFYB_HMF"/>
    <property type="match status" value="1"/>
</dbReference>
<dbReference type="EMBL" id="JANBQF010000283">
    <property type="protein sequence ID" value="KAJ2002648.1"/>
    <property type="molecule type" value="Genomic_DNA"/>
</dbReference>
<dbReference type="GO" id="GO:0046982">
    <property type="term" value="F:protein heterodimerization activity"/>
    <property type="evidence" value="ECO:0007669"/>
    <property type="project" value="InterPro"/>
</dbReference>
<evidence type="ECO:0000256" key="2">
    <source>
        <dbReference type="ARBA" id="ARBA00023242"/>
    </source>
</evidence>
<keyword evidence="2" id="KW-0539">Nucleus</keyword>
<dbReference type="GO" id="GO:0031490">
    <property type="term" value="F:chromatin DNA binding"/>
    <property type="evidence" value="ECO:0007669"/>
    <property type="project" value="TreeGrafter"/>
</dbReference>
<evidence type="ECO:0000313" key="7">
    <source>
        <dbReference type="EMBL" id="KAJ2002648.1"/>
    </source>
</evidence>
<gene>
    <name evidence="7" type="ORF">H4R26_003505</name>
</gene>
<reference evidence="7" key="1">
    <citation type="submission" date="2022-07" db="EMBL/GenBank/DDBJ databases">
        <title>Phylogenomic reconstructions and comparative analyses of Kickxellomycotina fungi.</title>
        <authorList>
            <person name="Reynolds N.K."/>
            <person name="Stajich J.E."/>
            <person name="Barry K."/>
            <person name="Grigoriev I.V."/>
            <person name="Crous P."/>
            <person name="Smith M.E."/>
        </authorList>
    </citation>
    <scope>NUCLEOTIDE SEQUENCE</scope>
    <source>
        <strain evidence="7">IMI 214461</strain>
    </source>
</reference>
<organism evidence="7 8">
    <name type="scientific">Coemansia thaxteri</name>
    <dbReference type="NCBI Taxonomy" id="2663907"/>
    <lineage>
        <taxon>Eukaryota</taxon>
        <taxon>Fungi</taxon>
        <taxon>Fungi incertae sedis</taxon>
        <taxon>Zoopagomycota</taxon>
        <taxon>Kickxellomycotina</taxon>
        <taxon>Kickxellomycetes</taxon>
        <taxon>Kickxellales</taxon>
        <taxon>Kickxellaceae</taxon>
        <taxon>Coemansia</taxon>
    </lineage>
</organism>
<dbReference type="GO" id="GO:0031507">
    <property type="term" value="P:heterochromatin formation"/>
    <property type="evidence" value="ECO:0007669"/>
    <property type="project" value="TreeGrafter"/>
</dbReference>
<dbReference type="GO" id="GO:0006974">
    <property type="term" value="P:DNA damage response"/>
    <property type="evidence" value="ECO:0007669"/>
    <property type="project" value="TreeGrafter"/>
</dbReference>
<feature type="compositionally biased region" description="Acidic residues" evidence="5">
    <location>
        <begin position="121"/>
        <end position="158"/>
    </location>
</feature>
<dbReference type="InterPro" id="IPR051377">
    <property type="entry name" value="DNA_Pol-Epsilon_Subunit"/>
</dbReference>
<dbReference type="GO" id="GO:0008622">
    <property type="term" value="C:epsilon DNA polymerase complex"/>
    <property type="evidence" value="ECO:0007669"/>
    <property type="project" value="TreeGrafter"/>
</dbReference>
<proteinExistence type="predicted"/>
<evidence type="ECO:0000256" key="5">
    <source>
        <dbReference type="SAM" id="MobiDB-lite"/>
    </source>
</evidence>
<evidence type="ECO:0000256" key="3">
    <source>
        <dbReference type="ARBA" id="ARBA00039775"/>
    </source>
</evidence>
<feature type="region of interest" description="Disordered" evidence="5">
    <location>
        <begin position="109"/>
        <end position="167"/>
    </location>
</feature>
<dbReference type="PANTHER" id="PTHR46172:SF1">
    <property type="entry name" value="DNA POLYMERASE EPSILON SUBUNIT 3"/>
    <property type="match status" value="1"/>
</dbReference>
<protein>
    <recommendedName>
        <fullName evidence="3">DNA polymerase epsilon subunit D</fullName>
    </recommendedName>
    <alternativeName>
        <fullName evidence="4">DNA polymerase II subunit D</fullName>
    </alternativeName>
</protein>
<dbReference type="GO" id="GO:0008623">
    <property type="term" value="C:CHRAC"/>
    <property type="evidence" value="ECO:0007669"/>
    <property type="project" value="TreeGrafter"/>
</dbReference>
<comment type="subcellular location">
    <subcellularLocation>
        <location evidence="1">Nucleus</location>
    </subcellularLocation>
</comment>